<sequence length="99" mass="10605">MTRVGSKNMFVFGMFATAVTAVLFGMLSFIYETLVYIVYSMVIRCLQGIAAAALMTSAFALITALFPKRVATMIGFLEVFGGLGLTLGPPFGGALYEVE</sequence>
<evidence type="ECO:0000256" key="5">
    <source>
        <dbReference type="ARBA" id="ARBA00023136"/>
    </source>
</evidence>
<feature type="transmembrane region" description="Helical" evidence="6">
    <location>
        <begin position="37"/>
        <end position="62"/>
    </location>
</feature>
<dbReference type="AlphaFoldDB" id="A0A183J163"/>
<keyword evidence="2" id="KW-0813">Transport</keyword>
<reference evidence="8 9" key="2">
    <citation type="submission" date="2018-11" db="EMBL/GenBank/DDBJ databases">
        <authorList>
            <consortium name="Pathogen Informatics"/>
        </authorList>
    </citation>
    <scope>NUCLEOTIDE SEQUENCE [LARGE SCALE GENOMIC DNA]</scope>
</reference>
<feature type="transmembrane region" description="Helical" evidence="6">
    <location>
        <begin position="9"/>
        <end position="31"/>
    </location>
</feature>
<dbReference type="Gene3D" id="1.20.1250.20">
    <property type="entry name" value="MFS general substrate transporter like domains"/>
    <property type="match status" value="1"/>
</dbReference>
<evidence type="ECO:0000256" key="3">
    <source>
        <dbReference type="ARBA" id="ARBA00022692"/>
    </source>
</evidence>
<evidence type="ECO:0000256" key="4">
    <source>
        <dbReference type="ARBA" id="ARBA00022989"/>
    </source>
</evidence>
<dbReference type="PANTHER" id="PTHR23506:SF26">
    <property type="entry name" value="MFS-TYPE TRANSPORTER SLC18B1"/>
    <property type="match status" value="1"/>
</dbReference>
<evidence type="ECO:0000313" key="9">
    <source>
        <dbReference type="Proteomes" id="UP000270296"/>
    </source>
</evidence>
<dbReference type="GO" id="GO:0022857">
    <property type="term" value="F:transmembrane transporter activity"/>
    <property type="evidence" value="ECO:0007669"/>
    <property type="project" value="InterPro"/>
</dbReference>
<organism evidence="10">
    <name type="scientific">Soboliphyme baturini</name>
    <dbReference type="NCBI Taxonomy" id="241478"/>
    <lineage>
        <taxon>Eukaryota</taxon>
        <taxon>Metazoa</taxon>
        <taxon>Ecdysozoa</taxon>
        <taxon>Nematoda</taxon>
        <taxon>Enoplea</taxon>
        <taxon>Dorylaimia</taxon>
        <taxon>Dioctophymatida</taxon>
        <taxon>Dioctophymatoidea</taxon>
        <taxon>Soboliphymatidae</taxon>
        <taxon>Soboliphyme</taxon>
    </lineage>
</organism>
<keyword evidence="9" id="KW-1185">Reference proteome</keyword>
<keyword evidence="4 6" id="KW-1133">Transmembrane helix</keyword>
<accession>A0A183J163</accession>
<comment type="subcellular location">
    <subcellularLocation>
        <location evidence="1">Membrane</location>
        <topology evidence="1">Multi-pass membrane protein</topology>
    </subcellularLocation>
</comment>
<dbReference type="Pfam" id="PF07690">
    <property type="entry name" value="MFS_1"/>
    <property type="match status" value="1"/>
</dbReference>
<keyword evidence="3 6" id="KW-0812">Transmembrane</keyword>
<dbReference type="EMBL" id="UZAM01012943">
    <property type="protein sequence ID" value="VDP24284.1"/>
    <property type="molecule type" value="Genomic_DNA"/>
</dbReference>
<keyword evidence="5 6" id="KW-0472">Membrane</keyword>
<dbReference type="OrthoDB" id="446368at2759"/>
<evidence type="ECO:0000256" key="2">
    <source>
        <dbReference type="ARBA" id="ARBA00022448"/>
    </source>
</evidence>
<dbReference type="PROSITE" id="PS50850">
    <property type="entry name" value="MFS"/>
    <property type="match status" value="1"/>
</dbReference>
<gene>
    <name evidence="8" type="ORF">SBAD_LOCUS9611</name>
</gene>
<name>A0A183J163_9BILA</name>
<dbReference type="Proteomes" id="UP000270296">
    <property type="component" value="Unassembled WGS sequence"/>
</dbReference>
<proteinExistence type="predicted"/>
<dbReference type="SUPFAM" id="SSF103473">
    <property type="entry name" value="MFS general substrate transporter"/>
    <property type="match status" value="1"/>
</dbReference>
<dbReference type="WBParaSite" id="SBAD_0000995901-mRNA-1">
    <property type="protein sequence ID" value="SBAD_0000995901-mRNA-1"/>
    <property type="gene ID" value="SBAD_0000995901"/>
</dbReference>
<reference evidence="10" key="1">
    <citation type="submission" date="2016-06" db="UniProtKB">
        <authorList>
            <consortium name="WormBaseParasite"/>
        </authorList>
    </citation>
    <scope>IDENTIFICATION</scope>
</reference>
<dbReference type="InterPro" id="IPR020846">
    <property type="entry name" value="MFS_dom"/>
</dbReference>
<evidence type="ECO:0000256" key="1">
    <source>
        <dbReference type="ARBA" id="ARBA00004141"/>
    </source>
</evidence>
<evidence type="ECO:0000256" key="6">
    <source>
        <dbReference type="SAM" id="Phobius"/>
    </source>
</evidence>
<dbReference type="GO" id="GO:0016020">
    <property type="term" value="C:membrane"/>
    <property type="evidence" value="ECO:0007669"/>
    <property type="project" value="UniProtKB-SubCell"/>
</dbReference>
<feature type="transmembrane region" description="Helical" evidence="6">
    <location>
        <begin position="74"/>
        <end position="96"/>
    </location>
</feature>
<dbReference type="InterPro" id="IPR050930">
    <property type="entry name" value="MFS_Vesicular_Transporter"/>
</dbReference>
<dbReference type="InterPro" id="IPR036259">
    <property type="entry name" value="MFS_trans_sf"/>
</dbReference>
<dbReference type="InterPro" id="IPR011701">
    <property type="entry name" value="MFS"/>
</dbReference>
<feature type="domain" description="Major facilitator superfamily (MFS) profile" evidence="7">
    <location>
        <begin position="1"/>
        <end position="99"/>
    </location>
</feature>
<evidence type="ECO:0000259" key="7">
    <source>
        <dbReference type="PROSITE" id="PS50850"/>
    </source>
</evidence>
<evidence type="ECO:0000313" key="8">
    <source>
        <dbReference type="EMBL" id="VDP24284.1"/>
    </source>
</evidence>
<dbReference type="PANTHER" id="PTHR23506">
    <property type="entry name" value="GH10249P"/>
    <property type="match status" value="1"/>
</dbReference>
<evidence type="ECO:0000313" key="10">
    <source>
        <dbReference type="WBParaSite" id="SBAD_0000995901-mRNA-1"/>
    </source>
</evidence>
<protein>
    <submittedName>
        <fullName evidence="10">MFS domain-containing protein</fullName>
    </submittedName>
</protein>